<dbReference type="STRING" id="225164.V3ZQQ1"/>
<evidence type="ECO:0000256" key="4">
    <source>
        <dbReference type="ARBA" id="ARBA00022989"/>
    </source>
</evidence>
<feature type="transmembrane region" description="Helical" evidence="7">
    <location>
        <begin position="78"/>
        <end position="101"/>
    </location>
</feature>
<keyword evidence="2 7" id="KW-0808">Transferase</keyword>
<comment type="domain">
    <text evidence="7">The DHHC domain is required for palmitoyltransferase activity.</text>
</comment>
<dbReference type="AlphaFoldDB" id="V3ZQQ1"/>
<dbReference type="EC" id="2.3.1.225" evidence="7"/>
<evidence type="ECO:0000256" key="1">
    <source>
        <dbReference type="ARBA" id="ARBA00004141"/>
    </source>
</evidence>
<comment type="subcellular location">
    <subcellularLocation>
        <location evidence="1">Membrane</location>
        <topology evidence="1">Multi-pass membrane protein</topology>
    </subcellularLocation>
</comment>
<accession>V3ZQQ1</accession>
<dbReference type="Pfam" id="PF01529">
    <property type="entry name" value="DHHC"/>
    <property type="match status" value="1"/>
</dbReference>
<dbReference type="OrthoDB" id="302728at2759"/>
<evidence type="ECO:0000256" key="3">
    <source>
        <dbReference type="ARBA" id="ARBA00022692"/>
    </source>
</evidence>
<dbReference type="CTD" id="20233491"/>
<dbReference type="GeneID" id="20233491"/>
<comment type="similarity">
    <text evidence="7">Belongs to the DHHC palmitoyltransferase family.</text>
</comment>
<organism evidence="9 10">
    <name type="scientific">Lottia gigantea</name>
    <name type="common">Giant owl limpet</name>
    <dbReference type="NCBI Taxonomy" id="225164"/>
    <lineage>
        <taxon>Eukaryota</taxon>
        <taxon>Metazoa</taxon>
        <taxon>Spiralia</taxon>
        <taxon>Lophotrochozoa</taxon>
        <taxon>Mollusca</taxon>
        <taxon>Gastropoda</taxon>
        <taxon>Patellogastropoda</taxon>
        <taxon>Lottioidea</taxon>
        <taxon>Lottiidae</taxon>
        <taxon>Lottia</taxon>
    </lineage>
</organism>
<evidence type="ECO:0000256" key="6">
    <source>
        <dbReference type="ARBA" id="ARBA00023315"/>
    </source>
</evidence>
<reference evidence="9 10" key="1">
    <citation type="journal article" date="2013" name="Nature">
        <title>Insights into bilaterian evolution from three spiralian genomes.</title>
        <authorList>
            <person name="Simakov O."/>
            <person name="Marletaz F."/>
            <person name="Cho S.J."/>
            <person name="Edsinger-Gonzales E."/>
            <person name="Havlak P."/>
            <person name="Hellsten U."/>
            <person name="Kuo D.H."/>
            <person name="Larsson T."/>
            <person name="Lv J."/>
            <person name="Arendt D."/>
            <person name="Savage R."/>
            <person name="Osoegawa K."/>
            <person name="de Jong P."/>
            <person name="Grimwood J."/>
            <person name="Chapman J.A."/>
            <person name="Shapiro H."/>
            <person name="Aerts A."/>
            <person name="Otillar R.P."/>
            <person name="Terry A.Y."/>
            <person name="Boore J.L."/>
            <person name="Grigoriev I.V."/>
            <person name="Lindberg D.R."/>
            <person name="Seaver E.C."/>
            <person name="Weisblat D.A."/>
            <person name="Putnam N.H."/>
            <person name="Rokhsar D.S."/>
        </authorList>
    </citation>
    <scope>NUCLEOTIDE SEQUENCE [LARGE SCALE GENOMIC DNA]</scope>
</reference>
<dbReference type="KEGG" id="lgi:LOTGIDRAFT_133861"/>
<evidence type="ECO:0000256" key="2">
    <source>
        <dbReference type="ARBA" id="ARBA00022679"/>
    </source>
</evidence>
<name>V3ZQQ1_LOTGI</name>
<feature type="domain" description="Palmitoyltransferase DHHC" evidence="8">
    <location>
        <begin position="2"/>
        <end position="136"/>
    </location>
</feature>
<comment type="catalytic activity">
    <reaction evidence="7">
        <text>L-cysteinyl-[protein] + hexadecanoyl-CoA = S-hexadecanoyl-L-cysteinyl-[protein] + CoA</text>
        <dbReference type="Rhea" id="RHEA:36683"/>
        <dbReference type="Rhea" id="RHEA-COMP:10131"/>
        <dbReference type="Rhea" id="RHEA-COMP:11032"/>
        <dbReference type="ChEBI" id="CHEBI:29950"/>
        <dbReference type="ChEBI" id="CHEBI:57287"/>
        <dbReference type="ChEBI" id="CHEBI:57379"/>
        <dbReference type="ChEBI" id="CHEBI:74151"/>
        <dbReference type="EC" id="2.3.1.225"/>
    </reaction>
</comment>
<evidence type="ECO:0000256" key="7">
    <source>
        <dbReference type="RuleBase" id="RU079119"/>
    </source>
</evidence>
<dbReference type="InterPro" id="IPR001594">
    <property type="entry name" value="Palmitoyltrfase_DHHC"/>
</dbReference>
<dbReference type="HOGENOM" id="CLU_027721_5_2_1"/>
<dbReference type="GO" id="GO:0005783">
    <property type="term" value="C:endoplasmic reticulum"/>
    <property type="evidence" value="ECO:0007669"/>
    <property type="project" value="TreeGrafter"/>
</dbReference>
<evidence type="ECO:0000259" key="8">
    <source>
        <dbReference type="Pfam" id="PF01529"/>
    </source>
</evidence>
<keyword evidence="10" id="KW-1185">Reference proteome</keyword>
<feature type="transmembrane region" description="Helical" evidence="7">
    <location>
        <begin position="113"/>
        <end position="131"/>
    </location>
</feature>
<dbReference type="OMA" id="GIVWNKP"/>
<dbReference type="EMBL" id="KB203771">
    <property type="protein sequence ID" value="ESO83216.1"/>
    <property type="molecule type" value="Genomic_DNA"/>
</dbReference>
<keyword evidence="5 7" id="KW-0472">Membrane</keyword>
<dbReference type="GO" id="GO:0019706">
    <property type="term" value="F:protein-cysteine S-palmitoyltransferase activity"/>
    <property type="evidence" value="ECO:0007669"/>
    <property type="project" value="UniProtKB-EC"/>
</dbReference>
<gene>
    <name evidence="9" type="ORF">LOTGIDRAFT_133861</name>
</gene>
<feature type="transmembrane region" description="Helical" evidence="7">
    <location>
        <begin position="42"/>
        <end position="66"/>
    </location>
</feature>
<dbReference type="PANTHER" id="PTHR22883:SF452">
    <property type="entry name" value="PALMITOYLTRANSFERASE"/>
    <property type="match status" value="1"/>
</dbReference>
<dbReference type="GO" id="GO:0006612">
    <property type="term" value="P:protein targeting to membrane"/>
    <property type="evidence" value="ECO:0007669"/>
    <property type="project" value="TreeGrafter"/>
</dbReference>
<keyword evidence="4 7" id="KW-1133">Transmembrane helix</keyword>
<protein>
    <recommendedName>
        <fullName evidence="7">Palmitoyltransferase</fullName>
        <ecNumber evidence="7">2.3.1.225</ecNumber>
    </recommendedName>
</protein>
<keyword evidence="3 7" id="KW-0812">Transmembrane</keyword>
<sequence>MKCNLQVPPRAHHCNICQSCILKRHHHCYLVGKCIGFKNQRYFIVLAFYSVIVSFWGLYLTVVYLRDKWWHTATWSDAILPMTILRCLFGNITAHVTILVFHCYMWAMFGPIAMVYFISQILLIFKGLTLYELAKNVPVRNTASVSKNFQSVFGDFWALNFIIPAQILFRQKEDGCSWNSVKIIQNPPKDVHHHCQIL</sequence>
<dbReference type="Proteomes" id="UP000030746">
    <property type="component" value="Unassembled WGS sequence"/>
</dbReference>
<evidence type="ECO:0000313" key="10">
    <source>
        <dbReference type="Proteomes" id="UP000030746"/>
    </source>
</evidence>
<evidence type="ECO:0000256" key="5">
    <source>
        <dbReference type="ARBA" id="ARBA00023136"/>
    </source>
</evidence>
<dbReference type="RefSeq" id="XP_009066165.1">
    <property type="nucleotide sequence ID" value="XM_009067917.1"/>
</dbReference>
<keyword evidence="6 7" id="KW-0012">Acyltransferase</keyword>
<dbReference type="InterPro" id="IPR039859">
    <property type="entry name" value="PFA4/ZDH16/20/ERF2-like"/>
</dbReference>
<dbReference type="GO" id="GO:0016020">
    <property type="term" value="C:membrane"/>
    <property type="evidence" value="ECO:0007669"/>
    <property type="project" value="UniProtKB-SubCell"/>
</dbReference>
<dbReference type="PROSITE" id="PS50216">
    <property type="entry name" value="DHHC"/>
    <property type="match status" value="1"/>
</dbReference>
<dbReference type="PANTHER" id="PTHR22883">
    <property type="entry name" value="ZINC FINGER DHHC DOMAIN CONTAINING PROTEIN"/>
    <property type="match status" value="1"/>
</dbReference>
<proteinExistence type="inferred from homology"/>
<dbReference type="GO" id="GO:0005794">
    <property type="term" value="C:Golgi apparatus"/>
    <property type="evidence" value="ECO:0007669"/>
    <property type="project" value="TreeGrafter"/>
</dbReference>
<evidence type="ECO:0000313" key="9">
    <source>
        <dbReference type="EMBL" id="ESO83216.1"/>
    </source>
</evidence>